<reference evidence="3 4" key="2">
    <citation type="journal article" date="2019" name="G3 (Bethesda)">
        <title>Hybrid Assembly of the Genome of the Entomopathogenic Nematode Steinernema carpocapsae Identifies the X-Chromosome.</title>
        <authorList>
            <person name="Serra L."/>
            <person name="Macchietto M."/>
            <person name="Macias-Munoz A."/>
            <person name="McGill C.J."/>
            <person name="Rodriguez I.M."/>
            <person name="Rodriguez B."/>
            <person name="Murad R."/>
            <person name="Mortazavi A."/>
        </authorList>
    </citation>
    <scope>NUCLEOTIDE SEQUENCE [LARGE SCALE GENOMIC DNA]</scope>
    <source>
        <strain evidence="3 4">ALL</strain>
    </source>
</reference>
<proteinExistence type="predicted"/>
<dbReference type="InterPro" id="IPR036612">
    <property type="entry name" value="KH_dom_type_1_sf"/>
</dbReference>
<dbReference type="SUPFAM" id="SSF54791">
    <property type="entry name" value="Eukaryotic type KH-domain (KH-domain type I)"/>
    <property type="match status" value="1"/>
</dbReference>
<feature type="domain" description="K Homology" evidence="2">
    <location>
        <begin position="43"/>
        <end position="139"/>
    </location>
</feature>
<dbReference type="Gene3D" id="3.30.1370.10">
    <property type="entry name" value="K Homology domain, type 1"/>
    <property type="match status" value="1"/>
</dbReference>
<organism evidence="3 4">
    <name type="scientific">Steinernema carpocapsae</name>
    <name type="common">Entomopathogenic nematode</name>
    <dbReference type="NCBI Taxonomy" id="34508"/>
    <lineage>
        <taxon>Eukaryota</taxon>
        <taxon>Metazoa</taxon>
        <taxon>Ecdysozoa</taxon>
        <taxon>Nematoda</taxon>
        <taxon>Chromadorea</taxon>
        <taxon>Rhabditida</taxon>
        <taxon>Tylenchina</taxon>
        <taxon>Panagrolaimomorpha</taxon>
        <taxon>Strongyloidoidea</taxon>
        <taxon>Steinernematidae</taxon>
        <taxon>Steinernema</taxon>
    </lineage>
</organism>
<dbReference type="SMART" id="SM00322">
    <property type="entry name" value="KH"/>
    <property type="match status" value="1"/>
</dbReference>
<dbReference type="OrthoDB" id="6777263at2759"/>
<dbReference type="STRING" id="34508.A0A4V6I6Y8"/>
<evidence type="ECO:0000256" key="1">
    <source>
        <dbReference type="ARBA" id="ARBA00022884"/>
    </source>
</evidence>
<evidence type="ECO:0000259" key="2">
    <source>
        <dbReference type="SMART" id="SM00322"/>
    </source>
</evidence>
<dbReference type="InterPro" id="IPR055256">
    <property type="entry name" value="KH_1_KHDC4/BBP-like"/>
</dbReference>
<dbReference type="GO" id="GO:0003729">
    <property type="term" value="F:mRNA binding"/>
    <property type="evidence" value="ECO:0007669"/>
    <property type="project" value="TreeGrafter"/>
</dbReference>
<dbReference type="EMBL" id="CM016762">
    <property type="protein sequence ID" value="TMS32943.1"/>
    <property type="molecule type" value="Genomic_DNA"/>
</dbReference>
<protein>
    <recommendedName>
        <fullName evidence="2">K Homology domain-containing protein</fullName>
    </recommendedName>
</protein>
<dbReference type="GO" id="GO:0048024">
    <property type="term" value="P:regulation of mRNA splicing, via spliceosome"/>
    <property type="evidence" value="ECO:0007669"/>
    <property type="project" value="TreeGrafter"/>
</dbReference>
<dbReference type="EMBL" id="AZBU02000001">
    <property type="protein sequence ID" value="TMS32943.1"/>
    <property type="molecule type" value="Genomic_DNA"/>
</dbReference>
<keyword evidence="1" id="KW-0694">RNA-binding</keyword>
<accession>A0A4V6I6Y8</accession>
<comment type="caution">
    <text evidence="3">The sequence shown here is derived from an EMBL/GenBank/DDBJ whole genome shotgun (WGS) entry which is preliminary data.</text>
</comment>
<keyword evidence="4" id="KW-1185">Reference proteome</keyword>
<dbReference type="InterPro" id="IPR045071">
    <property type="entry name" value="BBP-like"/>
</dbReference>
<sequence>MTFFPVTPSARAREISTNRNILFRYDFSEGKQVILPEPIGFPDIFTRKVYLDYKDFPDCNVVGRIIGPRGMTAQELENETGCQLIIRGKGSVRELWKEMKYGGFRGFDHLNDNLHVLIICADTPNRAMVKIRDCEDKLKKLITPRTPGADEFKRKQLIELALLNGTYRPSPHHFRKPHPVLSAKAPRAKNSLTEQVEMLVKNLKQNSL</sequence>
<gene>
    <name evidence="3" type="ORF">L596_000731</name>
</gene>
<dbReference type="PANTHER" id="PTHR11208:SF125">
    <property type="entry name" value="KH DOMAIN-CONTAINING RNA-BINDING PROTEIN QKI"/>
    <property type="match status" value="1"/>
</dbReference>
<evidence type="ECO:0000313" key="3">
    <source>
        <dbReference type="EMBL" id="TMS32943.1"/>
    </source>
</evidence>
<dbReference type="AlphaFoldDB" id="A0A4V6I6Y8"/>
<name>A0A4V6I6Y8_STECR</name>
<dbReference type="PANTHER" id="PTHR11208">
    <property type="entry name" value="RNA-BINDING PROTEIN RELATED"/>
    <property type="match status" value="1"/>
</dbReference>
<evidence type="ECO:0000313" key="4">
    <source>
        <dbReference type="Proteomes" id="UP000298663"/>
    </source>
</evidence>
<dbReference type="InterPro" id="IPR004087">
    <property type="entry name" value="KH_dom"/>
</dbReference>
<dbReference type="Pfam" id="PF22675">
    <property type="entry name" value="KH-I_KHDC4-BBP"/>
    <property type="match status" value="1"/>
</dbReference>
<reference evidence="3 4" key="1">
    <citation type="journal article" date="2015" name="Genome Biol.">
        <title>Comparative genomics of Steinernema reveals deeply conserved gene regulatory networks.</title>
        <authorList>
            <person name="Dillman A.R."/>
            <person name="Macchietto M."/>
            <person name="Porter C.F."/>
            <person name="Rogers A."/>
            <person name="Williams B."/>
            <person name="Antoshechkin I."/>
            <person name="Lee M.M."/>
            <person name="Goodwin Z."/>
            <person name="Lu X."/>
            <person name="Lewis E.E."/>
            <person name="Goodrich-Blair H."/>
            <person name="Stock S.P."/>
            <person name="Adams B.J."/>
            <person name="Sternberg P.W."/>
            <person name="Mortazavi A."/>
        </authorList>
    </citation>
    <scope>NUCLEOTIDE SEQUENCE [LARGE SCALE GENOMIC DNA]</scope>
    <source>
        <strain evidence="3 4">ALL</strain>
    </source>
</reference>
<dbReference type="GO" id="GO:0005634">
    <property type="term" value="C:nucleus"/>
    <property type="evidence" value="ECO:0007669"/>
    <property type="project" value="TreeGrafter"/>
</dbReference>
<dbReference type="Proteomes" id="UP000298663">
    <property type="component" value="Chromosome X"/>
</dbReference>